<evidence type="ECO:0000313" key="3">
    <source>
        <dbReference type="EMBL" id="KIK94034.1"/>
    </source>
</evidence>
<dbReference type="Gene3D" id="3.10.20.90">
    <property type="entry name" value="Phosphatidylinositol 3-kinase Catalytic Subunit, Chain A, domain 1"/>
    <property type="match status" value="1"/>
</dbReference>
<name>A0A0D0E1C1_9AGAM</name>
<dbReference type="InterPro" id="IPR000270">
    <property type="entry name" value="PB1_dom"/>
</dbReference>
<dbReference type="EMBL" id="KN825134">
    <property type="protein sequence ID" value="KIK94034.1"/>
    <property type="molecule type" value="Genomic_DNA"/>
</dbReference>
<reference evidence="3 4" key="1">
    <citation type="submission" date="2014-04" db="EMBL/GenBank/DDBJ databases">
        <authorList>
            <consortium name="DOE Joint Genome Institute"/>
            <person name="Kuo A."/>
            <person name="Kohler A."/>
            <person name="Jargeat P."/>
            <person name="Nagy L.G."/>
            <person name="Floudas D."/>
            <person name="Copeland A."/>
            <person name="Barry K.W."/>
            <person name="Cichocki N."/>
            <person name="Veneault-Fourrey C."/>
            <person name="LaButti K."/>
            <person name="Lindquist E.A."/>
            <person name="Lipzen A."/>
            <person name="Lundell T."/>
            <person name="Morin E."/>
            <person name="Murat C."/>
            <person name="Sun H."/>
            <person name="Tunlid A."/>
            <person name="Henrissat B."/>
            <person name="Grigoriev I.V."/>
            <person name="Hibbett D.S."/>
            <person name="Martin F."/>
            <person name="Nordberg H.P."/>
            <person name="Cantor M.N."/>
            <person name="Hua S.X."/>
        </authorList>
    </citation>
    <scope>NUCLEOTIDE SEQUENCE [LARGE SCALE GENOMIC DNA]</scope>
    <source>
        <strain evidence="3 4">Ve08.2h10</strain>
    </source>
</reference>
<organism evidence="3 4">
    <name type="scientific">Paxillus rubicundulus Ve08.2h10</name>
    <dbReference type="NCBI Taxonomy" id="930991"/>
    <lineage>
        <taxon>Eukaryota</taxon>
        <taxon>Fungi</taxon>
        <taxon>Dikarya</taxon>
        <taxon>Basidiomycota</taxon>
        <taxon>Agaricomycotina</taxon>
        <taxon>Agaricomycetes</taxon>
        <taxon>Agaricomycetidae</taxon>
        <taxon>Boletales</taxon>
        <taxon>Paxilineae</taxon>
        <taxon>Paxillaceae</taxon>
        <taxon>Paxillus</taxon>
    </lineage>
</organism>
<dbReference type="SMART" id="SM00666">
    <property type="entry name" value="PB1"/>
    <property type="match status" value="1"/>
</dbReference>
<dbReference type="HOGENOM" id="CLU_020081_0_0_1"/>
<dbReference type="Proteomes" id="UP000054538">
    <property type="component" value="Unassembled WGS sequence"/>
</dbReference>
<sequence>MATQFKLTKASGLTRRITFTMRPTWHLLCTRIGILYDIGTQNVGVSYVDSDGDEVTLSSDEELQDFYRSIPMGSRDTIKFTVHDLSTLRTADVASARPTPQQPNFRNTFGGQEPLPLVFEVDDEWQRLPGNLGDLFLSTDAPESPHAFLEVLESDISASKHSGTGESAAGYVSRSDHTFTPTLAGYKNKGKGRAATVEDDVSSAGSVIGNEAPSKPPVHVYDMSDVEDIFGRSPRSDARLPRSGVATPAQAQSTPVITEQALKPAVLNAAKEPKSAPYNDDPPLPSLDLPDPDRATASLTHDVATFLTTISTVIASHPELSEGIRNIVTNASSGTYWAAHRDAISRAAETLQRTAVQEAGRTLEDLRRTTEEEAGARVADALGRVFRAIGEASHVNRGDAIPPTPRNATQPPTTGAAHDDARPLPNAAPLPSGFPYLPPHARRHYSWFGQPPFLPPGGSFWNGSANPPPPPPPPVLPFVPLAPRGWPRPPPPRFYGRRASDLELAASDRETRAAAAEALARAAEGRPQATQAATGGSSNISFGNFEEATIQETQPPIVVQPPPAAMRSTPEELRADVERAKADYKARKERYRQAKAIRKMTEQRKRGQESSIESPNISRQTSDDPMPPDTGPTEHNVSNNNLSPSPVSGVLATEPTMPVPPSPVTAPEFHIVSNARGPYPQLEMFCVPRRSHTTGHMHRGHAHESRENRAFSRIIRKLSDMGFTEGTYPNLSGKVMDQLLVHPLITKDAEDDIVTTMIEELIPTTSGVTPGNGSRDIPGAWP</sequence>
<dbReference type="InterPro" id="IPR051412">
    <property type="entry name" value="Formin_Homology_Diaphanous_sf"/>
</dbReference>
<keyword evidence="4" id="KW-1185">Reference proteome</keyword>
<dbReference type="PANTHER" id="PTHR45691:SF1">
    <property type="entry name" value="FH2 DOMAIN-CONTAINING PROTEIN 1-RELATED"/>
    <property type="match status" value="1"/>
</dbReference>
<feature type="domain" description="PB1" evidence="2">
    <location>
        <begin position="2"/>
        <end position="85"/>
    </location>
</feature>
<feature type="region of interest" description="Disordered" evidence="1">
    <location>
        <begin position="395"/>
        <end position="429"/>
    </location>
</feature>
<dbReference type="AlphaFoldDB" id="A0A0D0E1C1"/>
<reference evidence="4" key="2">
    <citation type="submission" date="2015-01" db="EMBL/GenBank/DDBJ databases">
        <title>Evolutionary Origins and Diversification of the Mycorrhizal Mutualists.</title>
        <authorList>
            <consortium name="DOE Joint Genome Institute"/>
            <consortium name="Mycorrhizal Genomics Consortium"/>
            <person name="Kohler A."/>
            <person name="Kuo A."/>
            <person name="Nagy L.G."/>
            <person name="Floudas D."/>
            <person name="Copeland A."/>
            <person name="Barry K.W."/>
            <person name="Cichocki N."/>
            <person name="Veneault-Fourrey C."/>
            <person name="LaButti K."/>
            <person name="Lindquist E.A."/>
            <person name="Lipzen A."/>
            <person name="Lundell T."/>
            <person name="Morin E."/>
            <person name="Murat C."/>
            <person name="Riley R."/>
            <person name="Ohm R."/>
            <person name="Sun H."/>
            <person name="Tunlid A."/>
            <person name="Henrissat B."/>
            <person name="Grigoriev I.V."/>
            <person name="Hibbett D.S."/>
            <person name="Martin F."/>
        </authorList>
    </citation>
    <scope>NUCLEOTIDE SEQUENCE [LARGE SCALE GENOMIC DNA]</scope>
    <source>
        <strain evidence="4">Ve08.2h10</strain>
    </source>
</reference>
<proteinExistence type="predicted"/>
<dbReference type="SUPFAM" id="SSF54277">
    <property type="entry name" value="CAD &amp; PB1 domains"/>
    <property type="match status" value="1"/>
</dbReference>
<dbReference type="GO" id="GO:0030041">
    <property type="term" value="P:actin filament polymerization"/>
    <property type="evidence" value="ECO:0007669"/>
    <property type="project" value="TreeGrafter"/>
</dbReference>
<evidence type="ECO:0000256" key="1">
    <source>
        <dbReference type="SAM" id="MobiDB-lite"/>
    </source>
</evidence>
<accession>A0A0D0E1C1</accession>
<feature type="region of interest" description="Disordered" evidence="1">
    <location>
        <begin position="231"/>
        <end position="256"/>
    </location>
</feature>
<dbReference type="InParanoid" id="A0A0D0E1C1"/>
<feature type="region of interest" description="Disordered" evidence="1">
    <location>
        <begin position="272"/>
        <end position="295"/>
    </location>
</feature>
<gene>
    <name evidence="3" type="ORF">PAXRUDRAFT_828397</name>
</gene>
<feature type="region of interest" description="Disordered" evidence="1">
    <location>
        <begin position="597"/>
        <end position="662"/>
    </location>
</feature>
<evidence type="ECO:0000259" key="2">
    <source>
        <dbReference type="PROSITE" id="PS51745"/>
    </source>
</evidence>
<dbReference type="GO" id="GO:0005884">
    <property type="term" value="C:actin filament"/>
    <property type="evidence" value="ECO:0007669"/>
    <property type="project" value="TreeGrafter"/>
</dbReference>
<feature type="compositionally biased region" description="Polar residues" evidence="1">
    <location>
        <begin position="609"/>
        <end position="620"/>
    </location>
</feature>
<feature type="compositionally biased region" description="Basic and acidic residues" evidence="1">
    <location>
        <begin position="599"/>
        <end position="608"/>
    </location>
</feature>
<dbReference type="InterPro" id="IPR053793">
    <property type="entry name" value="PB1-like"/>
</dbReference>
<feature type="compositionally biased region" description="Low complexity" evidence="1">
    <location>
        <begin position="636"/>
        <end position="648"/>
    </location>
</feature>
<dbReference type="Pfam" id="PF00564">
    <property type="entry name" value="PB1"/>
    <property type="match status" value="1"/>
</dbReference>
<protein>
    <recommendedName>
        <fullName evidence="2">PB1 domain-containing protein</fullName>
    </recommendedName>
</protein>
<dbReference type="STRING" id="930991.A0A0D0E1C1"/>
<feature type="region of interest" description="Disordered" evidence="1">
    <location>
        <begin position="522"/>
        <end position="541"/>
    </location>
</feature>
<evidence type="ECO:0000313" key="4">
    <source>
        <dbReference type="Proteomes" id="UP000054538"/>
    </source>
</evidence>
<dbReference type="PANTHER" id="PTHR45691">
    <property type="entry name" value="PROTEIN DIAPHANOUS"/>
    <property type="match status" value="1"/>
</dbReference>
<feature type="region of interest" description="Disordered" evidence="1">
    <location>
        <begin position="552"/>
        <end position="574"/>
    </location>
</feature>
<dbReference type="OrthoDB" id="661148at2759"/>
<feature type="compositionally biased region" description="Polar residues" evidence="1">
    <location>
        <begin position="528"/>
        <end position="541"/>
    </location>
</feature>
<dbReference type="PROSITE" id="PS51745">
    <property type="entry name" value="PB1"/>
    <property type="match status" value="1"/>
</dbReference>